<gene>
    <name evidence="1" type="ORF">HPB49_006104</name>
</gene>
<evidence type="ECO:0000313" key="2">
    <source>
        <dbReference type="Proteomes" id="UP000821865"/>
    </source>
</evidence>
<keyword evidence="2" id="KW-1185">Reference proteome</keyword>
<organism evidence="1 2">
    <name type="scientific">Dermacentor silvarum</name>
    <name type="common">Tick</name>
    <dbReference type="NCBI Taxonomy" id="543639"/>
    <lineage>
        <taxon>Eukaryota</taxon>
        <taxon>Metazoa</taxon>
        <taxon>Ecdysozoa</taxon>
        <taxon>Arthropoda</taxon>
        <taxon>Chelicerata</taxon>
        <taxon>Arachnida</taxon>
        <taxon>Acari</taxon>
        <taxon>Parasitiformes</taxon>
        <taxon>Ixodida</taxon>
        <taxon>Ixodoidea</taxon>
        <taxon>Ixodidae</taxon>
        <taxon>Rhipicephalinae</taxon>
        <taxon>Dermacentor</taxon>
    </lineage>
</organism>
<accession>A0ACB8DVS8</accession>
<proteinExistence type="predicted"/>
<evidence type="ECO:0000313" key="1">
    <source>
        <dbReference type="EMBL" id="KAH7978617.1"/>
    </source>
</evidence>
<sequence length="102" mass="11712">MEEPSSRKQQDTNGRMNATYVKSLRASRMPSLPKEDYRVIVRPRGGLNLSDYSWIAFTAAYVMLPGSVERQRRKTAMYKQHAKHSGAQHAIRGPGQEIWSYQ</sequence>
<dbReference type="EMBL" id="CM023470">
    <property type="protein sequence ID" value="KAH7978617.1"/>
    <property type="molecule type" value="Genomic_DNA"/>
</dbReference>
<dbReference type="Proteomes" id="UP000821865">
    <property type="component" value="Chromosome 1"/>
</dbReference>
<reference evidence="1" key="1">
    <citation type="submission" date="2020-05" db="EMBL/GenBank/DDBJ databases">
        <title>Large-scale comparative analyses of tick genomes elucidate their genetic diversity and vector capacities.</title>
        <authorList>
            <person name="Jia N."/>
            <person name="Wang J."/>
            <person name="Shi W."/>
            <person name="Du L."/>
            <person name="Sun Y."/>
            <person name="Zhan W."/>
            <person name="Jiang J."/>
            <person name="Wang Q."/>
            <person name="Zhang B."/>
            <person name="Ji P."/>
            <person name="Sakyi L.B."/>
            <person name="Cui X."/>
            <person name="Yuan T."/>
            <person name="Jiang B."/>
            <person name="Yang W."/>
            <person name="Lam T.T.-Y."/>
            <person name="Chang Q."/>
            <person name="Ding S."/>
            <person name="Wang X."/>
            <person name="Zhu J."/>
            <person name="Ruan X."/>
            <person name="Zhao L."/>
            <person name="Wei J."/>
            <person name="Que T."/>
            <person name="Du C."/>
            <person name="Cheng J."/>
            <person name="Dai P."/>
            <person name="Han X."/>
            <person name="Huang E."/>
            <person name="Gao Y."/>
            <person name="Liu J."/>
            <person name="Shao H."/>
            <person name="Ye R."/>
            <person name="Li L."/>
            <person name="Wei W."/>
            <person name="Wang X."/>
            <person name="Wang C."/>
            <person name="Yang T."/>
            <person name="Huo Q."/>
            <person name="Li W."/>
            <person name="Guo W."/>
            <person name="Chen H."/>
            <person name="Zhou L."/>
            <person name="Ni X."/>
            <person name="Tian J."/>
            <person name="Zhou Y."/>
            <person name="Sheng Y."/>
            <person name="Liu T."/>
            <person name="Pan Y."/>
            <person name="Xia L."/>
            <person name="Li J."/>
            <person name="Zhao F."/>
            <person name="Cao W."/>
        </authorList>
    </citation>
    <scope>NUCLEOTIDE SEQUENCE</scope>
    <source>
        <strain evidence="1">Dsil-2018</strain>
    </source>
</reference>
<protein>
    <submittedName>
        <fullName evidence="1">Uncharacterized protein</fullName>
    </submittedName>
</protein>
<name>A0ACB8DVS8_DERSI</name>
<comment type="caution">
    <text evidence="1">The sequence shown here is derived from an EMBL/GenBank/DDBJ whole genome shotgun (WGS) entry which is preliminary data.</text>
</comment>